<protein>
    <submittedName>
        <fullName evidence="7">FAD-linked oxidase</fullName>
    </submittedName>
</protein>
<dbReference type="Gene3D" id="3.30.465.10">
    <property type="match status" value="1"/>
</dbReference>
<dbReference type="HOGENOM" id="CLU_018354_10_0_6"/>
<sequence>MKAITLDGAGFELTPDMLDGLKMQLQGPLLTPDDPDYQGSCSLWNAMIDRRPALVVRCLGVADVMASVRFAREHDLLLCIKGGGHNIAGLAVADGALMLDLSLMRGVWVDRERQVAHAQAGCVLGDVDRETQVHGLATVLGFVSTTGIAGLTLGGGFGYLTRRWGYTTDNVIGMDMVTADGHLVHASADEHPDLFWGLRGGGGNFGVVTGFDYQLHPVGPEVVGGVVAWPASEASAVLEHYRHLAEQAPPELTLVAMMRPAPSCSWLPKEWHGKPIVGLLACYSGDPEQGEAAVVAPIKAFGQPIGDMLVRRSYAELQKLLDVTQPKGRRYYWKSEYLPGVEPALCKKAIEHAGRIRSPHSGVILFQLAGALNRLDNDHSPVGNRDARYVFSAGGAWEQPEDDEANIAWARAAWQDLKAFSTGGAYINFQTEDEGPERMEAALGPALQRLAEVKQRWDPDNRFRVNRNIPPSGKGHG</sequence>
<comment type="similarity">
    <text evidence="2">Belongs to the oxygen-dependent FAD-linked oxidoreductase family.</text>
</comment>
<dbReference type="RefSeq" id="WP_006747692.1">
    <property type="nucleotide sequence ID" value="NZ_CP007029.1"/>
</dbReference>
<dbReference type="PROSITE" id="PS51387">
    <property type="entry name" value="FAD_PCMH"/>
    <property type="match status" value="1"/>
</dbReference>
<keyword evidence="4" id="KW-0274">FAD</keyword>
<dbReference type="GO" id="GO:0016491">
    <property type="term" value="F:oxidoreductase activity"/>
    <property type="evidence" value="ECO:0007669"/>
    <property type="project" value="UniProtKB-KW"/>
</dbReference>
<dbReference type="Proteomes" id="UP000005289">
    <property type="component" value="Chromosome"/>
</dbReference>
<dbReference type="OrthoDB" id="9775082at2"/>
<dbReference type="Gene3D" id="3.40.462.20">
    <property type="match status" value="1"/>
</dbReference>
<evidence type="ECO:0000259" key="6">
    <source>
        <dbReference type="PROSITE" id="PS51387"/>
    </source>
</evidence>
<evidence type="ECO:0000256" key="2">
    <source>
        <dbReference type="ARBA" id="ARBA00005466"/>
    </source>
</evidence>
<dbReference type="InterPro" id="IPR012951">
    <property type="entry name" value="BBE"/>
</dbReference>
<dbReference type="PANTHER" id="PTHR42973:SF39">
    <property type="entry name" value="FAD-BINDING PCMH-TYPE DOMAIN-CONTAINING PROTEIN"/>
    <property type="match status" value="1"/>
</dbReference>
<keyword evidence="5" id="KW-0560">Oxidoreductase</keyword>
<dbReference type="InterPro" id="IPR006094">
    <property type="entry name" value="Oxid_FAD_bind_N"/>
</dbReference>
<dbReference type="PROSITE" id="PS00862">
    <property type="entry name" value="OX2_COVAL_FAD"/>
    <property type="match status" value="1"/>
</dbReference>
<dbReference type="GO" id="GO:0071949">
    <property type="term" value="F:FAD binding"/>
    <property type="evidence" value="ECO:0007669"/>
    <property type="project" value="InterPro"/>
</dbReference>
<dbReference type="STRING" id="713585.THITH_07785"/>
<dbReference type="AlphaFoldDB" id="W0DMT7"/>
<dbReference type="InterPro" id="IPR006093">
    <property type="entry name" value="Oxy_OxRdtase_FAD_BS"/>
</dbReference>
<evidence type="ECO:0000256" key="3">
    <source>
        <dbReference type="ARBA" id="ARBA00022630"/>
    </source>
</evidence>
<comment type="cofactor">
    <cofactor evidence="1">
        <name>FAD</name>
        <dbReference type="ChEBI" id="CHEBI:57692"/>
    </cofactor>
</comment>
<keyword evidence="3" id="KW-0285">Flavoprotein</keyword>
<dbReference type="PANTHER" id="PTHR42973">
    <property type="entry name" value="BINDING OXIDOREDUCTASE, PUTATIVE (AFU_ORTHOLOGUE AFUA_1G17690)-RELATED"/>
    <property type="match status" value="1"/>
</dbReference>
<evidence type="ECO:0000256" key="1">
    <source>
        <dbReference type="ARBA" id="ARBA00001974"/>
    </source>
</evidence>
<evidence type="ECO:0000256" key="4">
    <source>
        <dbReference type="ARBA" id="ARBA00022827"/>
    </source>
</evidence>
<dbReference type="InterPro" id="IPR016167">
    <property type="entry name" value="FAD-bd_PCMH_sub1"/>
</dbReference>
<dbReference type="EMBL" id="CP007029">
    <property type="protein sequence ID" value="AHE98180.1"/>
    <property type="molecule type" value="Genomic_DNA"/>
</dbReference>
<organism evidence="7 8">
    <name type="scientific">Thioalkalivibrio paradoxus ARh 1</name>
    <dbReference type="NCBI Taxonomy" id="713585"/>
    <lineage>
        <taxon>Bacteria</taxon>
        <taxon>Pseudomonadati</taxon>
        <taxon>Pseudomonadota</taxon>
        <taxon>Gammaproteobacteria</taxon>
        <taxon>Chromatiales</taxon>
        <taxon>Ectothiorhodospiraceae</taxon>
        <taxon>Thioalkalivibrio</taxon>
    </lineage>
</organism>
<dbReference type="SUPFAM" id="SSF56176">
    <property type="entry name" value="FAD-binding/transporter-associated domain-like"/>
    <property type="match status" value="1"/>
</dbReference>
<dbReference type="InterPro" id="IPR050416">
    <property type="entry name" value="FAD-linked_Oxidoreductase"/>
</dbReference>
<evidence type="ECO:0000313" key="8">
    <source>
        <dbReference type="Proteomes" id="UP000005289"/>
    </source>
</evidence>
<reference evidence="7 8" key="1">
    <citation type="submission" date="2013-12" db="EMBL/GenBank/DDBJ databases">
        <authorList>
            <consortium name="DOE Joint Genome Institute"/>
            <person name="Muyzer G."/>
            <person name="Huntemann M."/>
            <person name="Han J."/>
            <person name="Chen A."/>
            <person name="Kyrpides N."/>
            <person name="Mavromatis K."/>
            <person name="Markowitz V."/>
            <person name="Palaniappan K."/>
            <person name="Ivanova N."/>
            <person name="Schaumberg A."/>
            <person name="Pati A."/>
            <person name="Liolios K."/>
            <person name="Nordberg H.P."/>
            <person name="Cantor M.N."/>
            <person name="Hua S.X."/>
            <person name="Woyke T."/>
        </authorList>
    </citation>
    <scope>NUCLEOTIDE SEQUENCE [LARGE SCALE GENOMIC DNA]</scope>
    <source>
        <strain evidence="7 8">ARh 1</strain>
    </source>
</reference>
<evidence type="ECO:0000256" key="5">
    <source>
        <dbReference type="ARBA" id="ARBA00023002"/>
    </source>
</evidence>
<dbReference type="InterPro" id="IPR036318">
    <property type="entry name" value="FAD-bd_PCMH-like_sf"/>
</dbReference>
<name>W0DMT7_9GAMM</name>
<keyword evidence="8" id="KW-1185">Reference proteome</keyword>
<dbReference type="InterPro" id="IPR016169">
    <property type="entry name" value="FAD-bd_PCMH_sub2"/>
</dbReference>
<dbReference type="Pfam" id="PF08031">
    <property type="entry name" value="BBE"/>
    <property type="match status" value="1"/>
</dbReference>
<accession>W0DMT7</accession>
<proteinExistence type="inferred from homology"/>
<dbReference type="KEGG" id="tti:THITH_07785"/>
<dbReference type="Gene3D" id="3.30.43.10">
    <property type="entry name" value="Uridine Diphospho-n-acetylenolpyruvylglucosamine Reductase, domain 2"/>
    <property type="match status" value="1"/>
</dbReference>
<dbReference type="Pfam" id="PF01565">
    <property type="entry name" value="FAD_binding_4"/>
    <property type="match status" value="1"/>
</dbReference>
<dbReference type="InterPro" id="IPR016166">
    <property type="entry name" value="FAD-bd_PCMH"/>
</dbReference>
<gene>
    <name evidence="7" type="ORF">THITH_07785</name>
</gene>
<evidence type="ECO:0000313" key="7">
    <source>
        <dbReference type="EMBL" id="AHE98180.1"/>
    </source>
</evidence>
<feature type="domain" description="FAD-binding PCMH-type" evidence="6">
    <location>
        <begin position="48"/>
        <end position="218"/>
    </location>
</feature>